<feature type="transmembrane region" description="Helical" evidence="1">
    <location>
        <begin position="106"/>
        <end position="125"/>
    </location>
</feature>
<evidence type="ECO:0000256" key="1">
    <source>
        <dbReference type="SAM" id="Phobius"/>
    </source>
</evidence>
<dbReference type="AlphaFoldDB" id="D4U038"/>
<evidence type="ECO:0000313" key="3">
    <source>
        <dbReference type="Proteomes" id="UP000003150"/>
    </source>
</evidence>
<dbReference type="Proteomes" id="UP000003150">
    <property type="component" value="Unassembled WGS sequence"/>
</dbReference>
<comment type="caution">
    <text evidence="2">The sequence shown here is derived from an EMBL/GenBank/DDBJ whole genome shotgun (WGS) entry which is preliminary data.</text>
</comment>
<evidence type="ECO:0000313" key="2">
    <source>
        <dbReference type="EMBL" id="EFF79498.1"/>
    </source>
</evidence>
<accession>D4U038</accession>
<feature type="non-terminal residue" evidence="2">
    <location>
        <position position="137"/>
    </location>
</feature>
<organism evidence="2 3">
    <name type="scientific">Schaalia odontolytica F0309</name>
    <dbReference type="NCBI Taxonomy" id="649742"/>
    <lineage>
        <taxon>Bacteria</taxon>
        <taxon>Bacillati</taxon>
        <taxon>Actinomycetota</taxon>
        <taxon>Actinomycetes</taxon>
        <taxon>Actinomycetales</taxon>
        <taxon>Actinomycetaceae</taxon>
        <taxon>Schaalia</taxon>
    </lineage>
</organism>
<dbReference type="HOGENOM" id="CLU_133536_0_0_11"/>
<gene>
    <name evidence="2" type="ORF">HMPREF0970_01574</name>
</gene>
<keyword evidence="1" id="KW-0472">Membrane</keyword>
<keyword evidence="1" id="KW-0812">Transmembrane</keyword>
<evidence type="ECO:0008006" key="4">
    <source>
        <dbReference type="Google" id="ProtNLM"/>
    </source>
</evidence>
<feature type="transmembrane region" description="Helical" evidence="1">
    <location>
        <begin position="65"/>
        <end position="86"/>
    </location>
</feature>
<name>D4U038_9ACTO</name>
<protein>
    <recommendedName>
        <fullName evidence="4">Fe-S oxidoreductase</fullName>
    </recommendedName>
</protein>
<sequence length="137" mass="15003">MWGLALLVSAVAVLSFARGLTHMWRTVSAGTPDPGRLGPVGKRLWGVVSAALTHREFKGRPWIKAAHWLVMVSFPILFLTLITGYAQLRVQTFTLPLLGHFAPWEWLTEVFAWGGLAGIIALMVVRQRAGRGTAAEA</sequence>
<proteinExistence type="predicted"/>
<keyword evidence="1" id="KW-1133">Transmembrane helix</keyword>
<reference evidence="2 3" key="1">
    <citation type="submission" date="2009-10" db="EMBL/GenBank/DDBJ databases">
        <authorList>
            <person name="Weinstock G."/>
            <person name="Sodergren E."/>
            <person name="Clifton S."/>
            <person name="Fulton L."/>
            <person name="Fulton B."/>
            <person name="Courtney L."/>
            <person name="Fronick C."/>
            <person name="Harrison M."/>
            <person name="Strong C."/>
            <person name="Farmer C."/>
            <person name="Delahaunty K."/>
            <person name="Markovic C."/>
            <person name="Hall O."/>
            <person name="Minx P."/>
            <person name="Tomlinson C."/>
            <person name="Mitreva M."/>
            <person name="Nelson J."/>
            <person name="Hou S."/>
            <person name="Wollam A."/>
            <person name="Pepin K.H."/>
            <person name="Johnson M."/>
            <person name="Bhonagiri V."/>
            <person name="Nash W.E."/>
            <person name="Warren W."/>
            <person name="Chinwalla A."/>
            <person name="Mardis E.R."/>
            <person name="Wilson R.K."/>
        </authorList>
    </citation>
    <scope>NUCLEOTIDE SEQUENCE [LARGE SCALE GENOMIC DNA]</scope>
    <source>
        <strain evidence="2 3">F0309</strain>
    </source>
</reference>
<dbReference type="EMBL" id="ACYT02000055">
    <property type="protein sequence ID" value="EFF79498.1"/>
    <property type="molecule type" value="Genomic_DNA"/>
</dbReference>